<evidence type="ECO:0000313" key="5">
    <source>
        <dbReference type="EMBL" id="PJZ70931.1"/>
    </source>
</evidence>
<dbReference type="PANTHER" id="PTHR34383:SF3">
    <property type="entry name" value="POLYPHOSPHATE:AMP PHOSPHOTRANSFERASE"/>
    <property type="match status" value="1"/>
</dbReference>
<evidence type="ECO:0000256" key="2">
    <source>
        <dbReference type="ARBA" id="ARBA00022679"/>
    </source>
</evidence>
<dbReference type="OrthoDB" id="9775224at2"/>
<dbReference type="InterPro" id="IPR027417">
    <property type="entry name" value="P-loop_NTPase"/>
</dbReference>
<feature type="domain" description="Polyphosphate kinase-2-related" evidence="4">
    <location>
        <begin position="15"/>
        <end position="235"/>
    </location>
</feature>
<evidence type="ECO:0000313" key="6">
    <source>
        <dbReference type="EMBL" id="PJZ74055.1"/>
    </source>
</evidence>
<name>A0A2M9ZPV8_9LEPT</name>
<dbReference type="InterPro" id="IPR016898">
    <property type="entry name" value="Polyphosphate_phosphotransfera"/>
</dbReference>
<sequence>MELDKIQTKAPEDVSQEWAEKEIEKLQKELFDLQNLFFAAKKFSMLVLFQGVDASGKDGTIRHVFSCMNPLGVRAKAFKVPNEVELEHDFLWRIFKELPEKGIIQIFNRSYYEDIIEPSIAQNLDKEILENRYDTINALERHLIDNGTILLKFYLHISSSEQKHRIRKRISDPMKNWKYSESDEIAANHYEKYLEAYDRVIKKCSKHSSWHVLPSDDKWYRNYKVAKTIAEHIERLDLSFPKRQR</sequence>
<comment type="similarity">
    <text evidence="1">Belongs to the polyphosphate kinase 2 (PPK2) family. Class I subfamily.</text>
</comment>
<reference evidence="7 8" key="1">
    <citation type="submission" date="2017-07" db="EMBL/GenBank/DDBJ databases">
        <title>Leptospira spp. isolated from tropical soils.</title>
        <authorList>
            <person name="Thibeaux R."/>
            <person name="Iraola G."/>
            <person name="Ferres I."/>
            <person name="Bierque E."/>
            <person name="Girault D."/>
            <person name="Soupe-Gilbert M.-E."/>
            <person name="Picardeau M."/>
            <person name="Goarant C."/>
        </authorList>
    </citation>
    <scope>NUCLEOTIDE SEQUENCE [LARGE SCALE GENOMIC DNA]</scope>
    <source>
        <strain evidence="6 8">FH1-B-B1</strain>
        <strain evidence="5 7">FH1-B-C1</strain>
    </source>
</reference>
<keyword evidence="3 6" id="KW-0418">Kinase</keyword>
<dbReference type="PANTHER" id="PTHR34383">
    <property type="entry name" value="POLYPHOSPHATE:AMP PHOSPHOTRANSFERASE-RELATED"/>
    <property type="match status" value="1"/>
</dbReference>
<accession>A0A2M9ZPV8</accession>
<dbReference type="AlphaFoldDB" id="A0A2M9ZPV8"/>
<dbReference type="InterPro" id="IPR022300">
    <property type="entry name" value="PPK2-rel_1"/>
</dbReference>
<dbReference type="SUPFAM" id="SSF52540">
    <property type="entry name" value="P-loop containing nucleoside triphosphate hydrolases"/>
    <property type="match status" value="1"/>
</dbReference>
<evidence type="ECO:0000313" key="8">
    <source>
        <dbReference type="Proteomes" id="UP000231990"/>
    </source>
</evidence>
<protein>
    <submittedName>
        <fullName evidence="6">Polyphosphate kinase</fullName>
    </submittedName>
</protein>
<comment type="caution">
    <text evidence="6">The sequence shown here is derived from an EMBL/GenBank/DDBJ whole genome shotgun (WGS) entry which is preliminary data.</text>
</comment>
<evidence type="ECO:0000256" key="1">
    <source>
        <dbReference type="ARBA" id="ARBA00009924"/>
    </source>
</evidence>
<gene>
    <name evidence="5" type="ORF">CH360_04040</name>
    <name evidence="6" type="ORF">CH373_07180</name>
</gene>
<evidence type="ECO:0000259" key="4">
    <source>
        <dbReference type="Pfam" id="PF03976"/>
    </source>
</evidence>
<dbReference type="InterPro" id="IPR022488">
    <property type="entry name" value="PPK2-related"/>
</dbReference>
<dbReference type="EMBL" id="NPDY01000002">
    <property type="protein sequence ID" value="PJZ70931.1"/>
    <property type="molecule type" value="Genomic_DNA"/>
</dbReference>
<evidence type="ECO:0000313" key="7">
    <source>
        <dbReference type="Proteomes" id="UP000231962"/>
    </source>
</evidence>
<dbReference type="Proteomes" id="UP000231990">
    <property type="component" value="Unassembled WGS sequence"/>
</dbReference>
<keyword evidence="2" id="KW-0808">Transferase</keyword>
<dbReference type="Gene3D" id="3.40.50.300">
    <property type="entry name" value="P-loop containing nucleotide triphosphate hydrolases"/>
    <property type="match status" value="1"/>
</dbReference>
<dbReference type="GO" id="GO:0006797">
    <property type="term" value="P:polyphosphate metabolic process"/>
    <property type="evidence" value="ECO:0007669"/>
    <property type="project" value="InterPro"/>
</dbReference>
<organism evidence="6 8">
    <name type="scientific">Leptospira perolatii</name>
    <dbReference type="NCBI Taxonomy" id="2023191"/>
    <lineage>
        <taxon>Bacteria</taxon>
        <taxon>Pseudomonadati</taxon>
        <taxon>Spirochaetota</taxon>
        <taxon>Spirochaetia</taxon>
        <taxon>Leptospirales</taxon>
        <taxon>Leptospiraceae</taxon>
        <taxon>Leptospira</taxon>
    </lineage>
</organism>
<dbReference type="NCBIfam" id="TIGR03709">
    <property type="entry name" value="PPK2_rel_1"/>
    <property type="match status" value="1"/>
</dbReference>
<dbReference type="PIRSF" id="PIRSF028756">
    <property type="entry name" value="PPK2_prd"/>
    <property type="match status" value="1"/>
</dbReference>
<dbReference type="Proteomes" id="UP000231962">
    <property type="component" value="Unassembled WGS sequence"/>
</dbReference>
<proteinExistence type="inferred from homology"/>
<dbReference type="RefSeq" id="WP_100712935.1">
    <property type="nucleotide sequence ID" value="NZ_NPDY01000002.1"/>
</dbReference>
<dbReference type="EMBL" id="NPDZ01000003">
    <property type="protein sequence ID" value="PJZ74055.1"/>
    <property type="molecule type" value="Genomic_DNA"/>
</dbReference>
<keyword evidence="7" id="KW-1185">Reference proteome</keyword>
<dbReference type="Pfam" id="PF03976">
    <property type="entry name" value="PPK2"/>
    <property type="match status" value="1"/>
</dbReference>
<dbReference type="GO" id="GO:0008976">
    <property type="term" value="F:polyphosphate kinase activity"/>
    <property type="evidence" value="ECO:0007669"/>
    <property type="project" value="InterPro"/>
</dbReference>
<evidence type="ECO:0000256" key="3">
    <source>
        <dbReference type="ARBA" id="ARBA00022777"/>
    </source>
</evidence>